<reference evidence="5" key="2">
    <citation type="journal article" date="2018" name="Nat. Microbiol.">
        <title>Leveraging single-cell genomics to expand the fungal tree of life.</title>
        <authorList>
            <person name="Ahrendt S.R."/>
            <person name="Quandt C.A."/>
            <person name="Ciobanu D."/>
            <person name="Clum A."/>
            <person name="Salamov A."/>
            <person name="Andreopoulos B."/>
            <person name="Cheng J.F."/>
            <person name="Woyke T."/>
            <person name="Pelin A."/>
            <person name="Henrissat B."/>
            <person name="Reynolds N.K."/>
            <person name="Benny G.L."/>
            <person name="Smith M.E."/>
            <person name="James T.Y."/>
            <person name="Grigoriev I.V."/>
        </authorList>
    </citation>
    <scope>NUCLEOTIDE SEQUENCE [LARGE SCALE GENOMIC DNA]</scope>
    <source>
        <strain evidence="5">CSF55</strain>
    </source>
</reference>
<gene>
    <name evidence="2" type="ORF">O9G_002982</name>
    <name evidence="3" type="ORF">ROZALSC1DRAFT_26568</name>
</gene>
<dbReference type="Proteomes" id="UP000030755">
    <property type="component" value="Unassembled WGS sequence"/>
</dbReference>
<sequence>MKYPIGFNSPRYTQSKDLEKAYNKHCERLKSMEANVDNHPPKIYDHLVNNAKSSHIDKVLLKRMNHHFTRNNLGISAPPWRMSRNTFSEHRLRQVKQIEKDNERINDNFKVSYYSKEKMATEEKKREEVLQIMSHFRGVPRSIPPTKKNSKKESEVKKDEVKAKASVNAINKSNKSDPPKGRTNYYHSKKLIVVDSPYTPTYNYKNAKNNILKISV</sequence>
<evidence type="ECO:0000313" key="3">
    <source>
        <dbReference type="EMBL" id="RKP22055.1"/>
    </source>
</evidence>
<evidence type="ECO:0000256" key="1">
    <source>
        <dbReference type="SAM" id="MobiDB-lite"/>
    </source>
</evidence>
<evidence type="ECO:0000313" key="4">
    <source>
        <dbReference type="Proteomes" id="UP000030755"/>
    </source>
</evidence>
<dbReference type="EMBL" id="ML004912">
    <property type="protein sequence ID" value="RKP22055.1"/>
    <property type="molecule type" value="Genomic_DNA"/>
</dbReference>
<protein>
    <submittedName>
        <fullName evidence="2">Uncharacterized protein</fullName>
    </submittedName>
</protein>
<keyword evidence="4" id="KW-1185">Reference proteome</keyword>
<accession>A0A075AX10</accession>
<name>A0A075AX10_ROZAC</name>
<evidence type="ECO:0000313" key="2">
    <source>
        <dbReference type="EMBL" id="EPZ34664.1"/>
    </source>
</evidence>
<evidence type="ECO:0000313" key="5">
    <source>
        <dbReference type="Proteomes" id="UP000281549"/>
    </source>
</evidence>
<proteinExistence type="predicted"/>
<dbReference type="AlphaFoldDB" id="A0A075AX10"/>
<feature type="compositionally biased region" description="Basic and acidic residues" evidence="1">
    <location>
        <begin position="151"/>
        <end position="163"/>
    </location>
</feature>
<organism evidence="2 4">
    <name type="scientific">Rozella allomycis (strain CSF55)</name>
    <dbReference type="NCBI Taxonomy" id="988480"/>
    <lineage>
        <taxon>Eukaryota</taxon>
        <taxon>Fungi</taxon>
        <taxon>Fungi incertae sedis</taxon>
        <taxon>Cryptomycota</taxon>
        <taxon>Cryptomycota incertae sedis</taxon>
        <taxon>Rozella</taxon>
    </lineage>
</organism>
<reference evidence="3" key="3">
    <citation type="submission" date="2018-08" db="EMBL/GenBank/DDBJ databases">
        <title>Leveraging single-cell genomics to expand the Fungal Tree of Life.</title>
        <authorList>
            <consortium name="DOE Joint Genome Institute"/>
            <person name="Ahrendt S.R."/>
            <person name="Quandt C.A."/>
            <person name="Ciobanu D."/>
            <person name="Clum A."/>
            <person name="Salamov A."/>
            <person name="Andreopoulos B."/>
            <person name="Cheng J.-F."/>
            <person name="Woyke T."/>
            <person name="Pelin A."/>
            <person name="Henrissat B."/>
            <person name="Reynolds N."/>
            <person name="Benny G.L."/>
            <person name="Smith M.E."/>
            <person name="James T.Y."/>
            <person name="Grigoriev I.V."/>
        </authorList>
    </citation>
    <scope>NUCLEOTIDE SEQUENCE</scope>
    <source>
        <strain evidence="3">CSF55</strain>
    </source>
</reference>
<dbReference type="Proteomes" id="UP000281549">
    <property type="component" value="Unassembled WGS sequence"/>
</dbReference>
<feature type="region of interest" description="Disordered" evidence="1">
    <location>
        <begin position="139"/>
        <end position="184"/>
    </location>
</feature>
<dbReference type="EMBL" id="KE560931">
    <property type="protein sequence ID" value="EPZ34664.1"/>
    <property type="molecule type" value="Genomic_DNA"/>
</dbReference>
<reference evidence="2 4" key="1">
    <citation type="journal article" date="2013" name="Curr. Biol.">
        <title>Shared signatures of parasitism and phylogenomics unite Cryptomycota and microsporidia.</title>
        <authorList>
            <person name="James T.Y."/>
            <person name="Pelin A."/>
            <person name="Bonen L."/>
            <person name="Ahrendt S."/>
            <person name="Sain D."/>
            <person name="Corradi N."/>
            <person name="Stajich J.E."/>
        </authorList>
    </citation>
    <scope>NUCLEOTIDE SEQUENCE [LARGE SCALE GENOMIC DNA]</scope>
    <source>
        <strain evidence="2">CSF55</strain>
        <strain evidence="2">CSF55</strain>
    </source>
</reference>
<dbReference type="HOGENOM" id="CLU_1278268_0_0_1"/>